<keyword evidence="3" id="KW-1185">Reference proteome</keyword>
<dbReference type="RefSeq" id="XP_064725435.1">
    <property type="nucleotide sequence ID" value="XM_064878741.1"/>
</dbReference>
<evidence type="ECO:0000256" key="1">
    <source>
        <dbReference type="SAM" id="MobiDB-lite"/>
    </source>
</evidence>
<dbReference type="GeneID" id="90003801"/>
<feature type="compositionally biased region" description="Low complexity" evidence="1">
    <location>
        <begin position="313"/>
        <end position="325"/>
    </location>
</feature>
<evidence type="ECO:0000313" key="2">
    <source>
        <dbReference type="EMBL" id="KAK5937345.1"/>
    </source>
</evidence>
<dbReference type="Proteomes" id="UP001334248">
    <property type="component" value="Unassembled WGS sequence"/>
</dbReference>
<protein>
    <submittedName>
        <fullName evidence="2">Uncharacterized protein</fullName>
    </submittedName>
</protein>
<reference evidence="2 3" key="1">
    <citation type="journal article" date="2023" name="Res Sq">
        <title>Genomic and morphological characterization of Knufia obscura isolated from the Mars 2020 spacecraft assembly facility.</title>
        <authorList>
            <person name="Chander A.M."/>
            <person name="Teixeira M.M."/>
            <person name="Singh N.K."/>
            <person name="Williams M.P."/>
            <person name="Parker C.W."/>
            <person name="Leo P."/>
            <person name="Stajich J.E."/>
            <person name="Torok T."/>
            <person name="Tighe S."/>
            <person name="Mason C.E."/>
            <person name="Venkateswaran K."/>
        </authorList>
    </citation>
    <scope>NUCLEOTIDE SEQUENCE [LARGE SCALE GENOMIC DNA]</scope>
    <source>
        <strain evidence="2 3">CCFEE 5817</strain>
    </source>
</reference>
<dbReference type="EMBL" id="JAVHJV010000017">
    <property type="protein sequence ID" value="KAK5937345.1"/>
    <property type="molecule type" value="Genomic_DNA"/>
</dbReference>
<comment type="caution">
    <text evidence="2">The sequence shown here is derived from an EMBL/GenBank/DDBJ whole genome shotgun (WGS) entry which is preliminary data.</text>
</comment>
<organism evidence="2 3">
    <name type="scientific">Knufia obscura</name>
    <dbReference type="NCBI Taxonomy" id="1635080"/>
    <lineage>
        <taxon>Eukaryota</taxon>
        <taxon>Fungi</taxon>
        <taxon>Dikarya</taxon>
        <taxon>Ascomycota</taxon>
        <taxon>Pezizomycotina</taxon>
        <taxon>Eurotiomycetes</taxon>
        <taxon>Chaetothyriomycetidae</taxon>
        <taxon>Chaetothyriales</taxon>
        <taxon>Trichomeriaceae</taxon>
        <taxon>Knufia</taxon>
    </lineage>
</organism>
<name>A0ABR0R9P5_9EURO</name>
<proteinExistence type="predicted"/>
<feature type="compositionally biased region" description="Gly residues" evidence="1">
    <location>
        <begin position="330"/>
        <end position="342"/>
    </location>
</feature>
<evidence type="ECO:0000313" key="3">
    <source>
        <dbReference type="Proteomes" id="UP001334248"/>
    </source>
</evidence>
<gene>
    <name evidence="2" type="ORF">PMZ80_010352</name>
</gene>
<feature type="region of interest" description="Disordered" evidence="1">
    <location>
        <begin position="1"/>
        <end position="26"/>
    </location>
</feature>
<sequence length="384" mass="41973">MADTWDNAEMGGPVGEVEESQPQQIQEKKINKKKLAELEPNGKMLQIFMRDPVTRAMVPCTEIKDVPRDVATICSDYIYKKIVSQGEPYLVLDNSLGLAPYKFVFDWIKTCGQEQNVASAPEIKDLINDETGMKPFIDAMVVANKLQIPHASFGKFMVRKLLPLARDHLIDLETVRRAYDTGDDVFNELDIREVCVKSIFEHWYSWKLDGDEEAKVDYMCTLYDMRQDIPVLNDELNKAYEDKNQWLKDMRKKRQEARDQENNDEAAAGTGAGDGNDGWADQNTGATGGGDDSWMNQAAGTSGGGDDWMNNDTAATGATAEWAAEPDTGGAKGGNDWAGGAGDSTTNDFGSGGGGGSWADEMQDGVGQAAQSFNPAPIAAGNAW</sequence>
<feature type="region of interest" description="Disordered" evidence="1">
    <location>
        <begin position="250"/>
        <end position="384"/>
    </location>
</feature>
<accession>A0ABR0R9P5</accession>